<dbReference type="SUPFAM" id="SSF75304">
    <property type="entry name" value="Amidase signature (AS) enzymes"/>
    <property type="match status" value="1"/>
</dbReference>
<evidence type="ECO:0000256" key="2">
    <source>
        <dbReference type="SAM" id="SignalP"/>
    </source>
</evidence>
<sequence>MVFACFLVKVFVAFAPLTGVVAQYSTAPVLPELLDATADELIAGLEAGQFTSLDLVQVYVKRILEVNTTLHMVTEINPDAWSIAIKLDEERACGKVRGPLHGLPILIKNNIATADEMNNTAGSFSLLGAKVPRDATVAAKLRQAGAILLGKTNLSQWANYRSSNSSNGWSAYGGQTYGAYYPGQDPSGSSSGSGVSASLGLAFGTLGTETDGSIVSPSQLNNIVGIKPTVGLTSRSLVIPISEHQDTVGPMARTVKDAAYILQAIAGPDQYDNYTSAIPWASNSTNATKPDYVAACKLDALAGKRIGIPRNAIGNRNIVSAPIFDAFDSAIAILKEAGAIIVDNTNYTAYAQYLNSTAEDIVLSADFGPNLAAYLAQLTYNPNDVTDLEEVRNFTQTFPAEEYPSRDTAIFDSALALNFTNTDPQFWAAYQEDLFLGGPGGILGALATYNLDAVVLPTRTASSISAIIGAPIVTVPLGAYPSNTTVIPNARGNLNATAPNIPFGIAFAGKHWSEESLIGFAYAYEQRSNSWTKYSPKYWVVDQADSSDQDQSQDEAHRTSRSEHLTRVEDEEDEERFEDEPTVVALDAELEHDENTEWLRGCEWPAWFAHKPIHIIVATAALPSARTSEDLVLGLWNGFECVSPAQTELSGEY</sequence>
<evidence type="ECO:0000256" key="1">
    <source>
        <dbReference type="SAM" id="MobiDB-lite"/>
    </source>
</evidence>
<gene>
    <name evidence="4" type="ORF">E8E12_005774</name>
</gene>
<comment type="caution">
    <text evidence="4">The sequence shown here is derived from an EMBL/GenBank/DDBJ whole genome shotgun (WGS) entry which is preliminary data.</text>
</comment>
<feature type="compositionally biased region" description="Basic and acidic residues" evidence="1">
    <location>
        <begin position="554"/>
        <end position="568"/>
    </location>
</feature>
<accession>A0A9P4WNQ6</accession>
<feature type="region of interest" description="Disordered" evidence="1">
    <location>
        <begin position="545"/>
        <end position="579"/>
    </location>
</feature>
<dbReference type="Proteomes" id="UP000758155">
    <property type="component" value="Unassembled WGS sequence"/>
</dbReference>
<evidence type="ECO:0000313" key="5">
    <source>
        <dbReference type="Proteomes" id="UP000758155"/>
    </source>
</evidence>
<dbReference type="InterPro" id="IPR023631">
    <property type="entry name" value="Amidase_dom"/>
</dbReference>
<dbReference type="OrthoDB" id="566138at2759"/>
<feature type="domain" description="Amidase" evidence="3">
    <location>
        <begin position="54"/>
        <end position="517"/>
    </location>
</feature>
<evidence type="ECO:0000313" key="4">
    <source>
        <dbReference type="EMBL" id="KAF3037097.1"/>
    </source>
</evidence>
<dbReference type="EMBL" id="SWKV01000045">
    <property type="protein sequence ID" value="KAF3037097.1"/>
    <property type="molecule type" value="Genomic_DNA"/>
</dbReference>
<proteinExistence type="predicted"/>
<feature type="signal peptide" evidence="2">
    <location>
        <begin position="1"/>
        <end position="22"/>
    </location>
</feature>
<dbReference type="AlphaFoldDB" id="A0A9P4WNQ6"/>
<organism evidence="4 5">
    <name type="scientific">Didymella heteroderae</name>
    <dbReference type="NCBI Taxonomy" id="1769908"/>
    <lineage>
        <taxon>Eukaryota</taxon>
        <taxon>Fungi</taxon>
        <taxon>Dikarya</taxon>
        <taxon>Ascomycota</taxon>
        <taxon>Pezizomycotina</taxon>
        <taxon>Dothideomycetes</taxon>
        <taxon>Pleosporomycetidae</taxon>
        <taxon>Pleosporales</taxon>
        <taxon>Pleosporineae</taxon>
        <taxon>Didymellaceae</taxon>
        <taxon>Didymella</taxon>
    </lineage>
</organism>
<dbReference type="Pfam" id="PF01425">
    <property type="entry name" value="Amidase"/>
    <property type="match status" value="1"/>
</dbReference>
<feature type="compositionally biased region" description="Acidic residues" evidence="1">
    <location>
        <begin position="569"/>
        <end position="579"/>
    </location>
</feature>
<protein>
    <recommendedName>
        <fullName evidence="3">Amidase domain-containing protein</fullName>
    </recommendedName>
</protein>
<evidence type="ECO:0000259" key="3">
    <source>
        <dbReference type="Pfam" id="PF01425"/>
    </source>
</evidence>
<dbReference type="InterPro" id="IPR036928">
    <property type="entry name" value="AS_sf"/>
</dbReference>
<dbReference type="PANTHER" id="PTHR42678:SF34">
    <property type="entry name" value="OS04G0183300 PROTEIN"/>
    <property type="match status" value="1"/>
</dbReference>
<dbReference type="Gene3D" id="3.90.1300.10">
    <property type="entry name" value="Amidase signature (AS) domain"/>
    <property type="match status" value="1"/>
</dbReference>
<name>A0A9P4WNQ6_9PLEO</name>
<reference evidence="4" key="1">
    <citation type="submission" date="2019-04" db="EMBL/GenBank/DDBJ databases">
        <title>Sequencing of skin fungus with MAO and IRED activity.</title>
        <authorList>
            <person name="Marsaioli A.J."/>
            <person name="Bonatto J.M.C."/>
            <person name="Reis Junior O."/>
        </authorList>
    </citation>
    <scope>NUCLEOTIDE SEQUENCE</scope>
    <source>
        <strain evidence="4">28M1</strain>
    </source>
</reference>
<dbReference type="PANTHER" id="PTHR42678">
    <property type="entry name" value="AMIDASE"/>
    <property type="match status" value="1"/>
</dbReference>
<keyword evidence="5" id="KW-1185">Reference proteome</keyword>
<feature type="chain" id="PRO_5040399553" description="Amidase domain-containing protein" evidence="2">
    <location>
        <begin position="23"/>
        <end position="653"/>
    </location>
</feature>
<keyword evidence="2" id="KW-0732">Signal</keyword>